<feature type="region of interest" description="Disordered" evidence="1">
    <location>
        <begin position="36"/>
        <end position="84"/>
    </location>
</feature>
<feature type="chain" id="PRO_5047548444" description="Septum formation-related domain-containing protein" evidence="2">
    <location>
        <begin position="35"/>
        <end position="322"/>
    </location>
</feature>
<dbReference type="RefSeq" id="WP_263593284.1">
    <property type="nucleotide sequence ID" value="NZ_CP107020.1"/>
</dbReference>
<dbReference type="Proteomes" id="UP001164305">
    <property type="component" value="Chromosome"/>
</dbReference>
<protein>
    <recommendedName>
        <fullName evidence="5">Septum formation-related domain-containing protein</fullName>
    </recommendedName>
</protein>
<dbReference type="EMBL" id="CP107020">
    <property type="protein sequence ID" value="UYG16071.1"/>
    <property type="molecule type" value="Genomic_DNA"/>
</dbReference>
<sequence>MSNVQAVKGAPTRLSGLLTMMAGVLLMTSCSLVAGGDGGQEQGSTSAPGGSSEPSSASATEEPSDGGATSSASDGGGTAAPASVGTRCAENDGWAVVVAQGEVDCATAASVIADYEDTEDIAPGGRPANPESVQGWTCEPIIFAKMGFEPDTYTSWCQSGQRAIMTMDARTELPATGTIRKPSDFSLHGLGDKEAHWGFMSPSGSWYCGLVDNPRPEDGLPSGAHCFVIDSTGIPGTDVEQPGGGGTATAVSLDDTVATAEPYYSGDLALVFVLEQTPVTLDYGEVLYARGGACTIDREAGVTCTYGGRGFTVSTHRGLSTS</sequence>
<evidence type="ECO:0000313" key="4">
    <source>
        <dbReference type="Proteomes" id="UP001164305"/>
    </source>
</evidence>
<feature type="compositionally biased region" description="Low complexity" evidence="1">
    <location>
        <begin position="43"/>
        <end position="83"/>
    </location>
</feature>
<feature type="signal peptide" evidence="2">
    <location>
        <begin position="1"/>
        <end position="34"/>
    </location>
</feature>
<organism evidence="3 4">
    <name type="scientific">Brachybacterium huguangmaarense</name>
    <dbReference type="NCBI Taxonomy" id="1652028"/>
    <lineage>
        <taxon>Bacteria</taxon>
        <taxon>Bacillati</taxon>
        <taxon>Actinomycetota</taxon>
        <taxon>Actinomycetes</taxon>
        <taxon>Micrococcales</taxon>
        <taxon>Dermabacteraceae</taxon>
        <taxon>Brachybacterium</taxon>
    </lineage>
</organism>
<keyword evidence="4" id="KW-1185">Reference proteome</keyword>
<evidence type="ECO:0000313" key="3">
    <source>
        <dbReference type="EMBL" id="UYG16071.1"/>
    </source>
</evidence>
<reference evidence="3" key="1">
    <citation type="submission" date="2022-10" db="EMBL/GenBank/DDBJ databases">
        <title>Whole-Genome Sequencing of Brachybacterium huguangmaarense BRM-3, Isolated from Betula schmidtii.</title>
        <authorList>
            <person name="Haam D."/>
        </authorList>
    </citation>
    <scope>NUCLEOTIDE SEQUENCE</scope>
    <source>
        <strain evidence="3">BRM-3</strain>
    </source>
</reference>
<keyword evidence="2" id="KW-0732">Signal</keyword>
<evidence type="ECO:0008006" key="5">
    <source>
        <dbReference type="Google" id="ProtNLM"/>
    </source>
</evidence>
<evidence type="ECO:0000256" key="2">
    <source>
        <dbReference type="SAM" id="SignalP"/>
    </source>
</evidence>
<gene>
    <name evidence="3" type="ORF">BRM3_10595</name>
</gene>
<name>A0ABY6FYQ5_9MICO</name>
<proteinExistence type="predicted"/>
<evidence type="ECO:0000256" key="1">
    <source>
        <dbReference type="SAM" id="MobiDB-lite"/>
    </source>
</evidence>
<accession>A0ABY6FYQ5</accession>